<evidence type="ECO:0000256" key="4">
    <source>
        <dbReference type="ARBA" id="ARBA00022825"/>
    </source>
</evidence>
<accession>A0A0C7EBS3</accession>
<dbReference type="PROSITE" id="PS00136">
    <property type="entry name" value="SUBTILASE_ASP"/>
    <property type="match status" value="1"/>
</dbReference>
<dbReference type="EMBL" id="CEKZ01000027">
    <property type="protein sequence ID" value="CEP41818.1"/>
    <property type="molecule type" value="Genomic_DNA"/>
</dbReference>
<dbReference type="EC" id="3.4.21.62" evidence="7"/>
<dbReference type="InterPro" id="IPR036852">
    <property type="entry name" value="Peptidase_S8/S53_dom_sf"/>
</dbReference>
<dbReference type="PRINTS" id="PR00723">
    <property type="entry name" value="SUBTILISIN"/>
</dbReference>
<protein>
    <submittedName>
        <fullName evidence="7">Serine protease</fullName>
        <ecNumber evidence="7">3.4.21.62</ecNumber>
    </submittedName>
</protein>
<dbReference type="GO" id="GO:0004252">
    <property type="term" value="F:serine-type endopeptidase activity"/>
    <property type="evidence" value="ECO:0007669"/>
    <property type="project" value="UniProtKB-EC"/>
</dbReference>
<dbReference type="Pfam" id="PF00082">
    <property type="entry name" value="Peptidase_S8"/>
    <property type="match status" value="1"/>
</dbReference>
<keyword evidence="2 7" id="KW-0645">Protease</keyword>
<reference evidence="7 8" key="1">
    <citation type="submission" date="2015-01" db="EMBL/GenBank/DDBJ databases">
        <authorList>
            <person name="Aslett A.Martin."/>
            <person name="De Silva Nishadi"/>
        </authorList>
    </citation>
    <scope>NUCLEOTIDE SEQUENCE [LARGE SCALE GENOMIC DNA]</scope>
    <source>
        <strain evidence="7 8">R28058</strain>
    </source>
</reference>
<keyword evidence="3 7" id="KW-0378">Hydrolase</keyword>
<proteinExistence type="inferred from homology"/>
<evidence type="ECO:0000256" key="5">
    <source>
        <dbReference type="PROSITE-ProRule" id="PRU01240"/>
    </source>
</evidence>
<dbReference type="AlphaFoldDB" id="A0A0C7EBS3"/>
<dbReference type="InterPro" id="IPR000209">
    <property type="entry name" value="Peptidase_S8/S53_dom"/>
</dbReference>
<name>A0A0C7EBS3_PARSO</name>
<dbReference type="Proteomes" id="UP000049127">
    <property type="component" value="Unassembled WGS sequence"/>
</dbReference>
<comment type="similarity">
    <text evidence="1 5">Belongs to the peptidase S8 family.</text>
</comment>
<dbReference type="RefSeq" id="WP_055343272.1">
    <property type="nucleotide sequence ID" value="NZ_CDNI01000027.1"/>
</dbReference>
<gene>
    <name evidence="7" type="primary">apr</name>
    <name evidence="7" type="ORF">R28058_32761</name>
</gene>
<dbReference type="PROSITE" id="PS51892">
    <property type="entry name" value="SUBTILASE"/>
    <property type="match status" value="1"/>
</dbReference>
<evidence type="ECO:0000313" key="7">
    <source>
        <dbReference type="EMBL" id="CEP41818.1"/>
    </source>
</evidence>
<evidence type="ECO:0000256" key="3">
    <source>
        <dbReference type="ARBA" id="ARBA00022801"/>
    </source>
</evidence>
<dbReference type="Gene3D" id="3.40.50.200">
    <property type="entry name" value="Peptidase S8/S53 domain"/>
    <property type="match status" value="1"/>
</dbReference>
<evidence type="ECO:0000256" key="2">
    <source>
        <dbReference type="ARBA" id="ARBA00022670"/>
    </source>
</evidence>
<organism evidence="7 8">
    <name type="scientific">Paraclostridium sordellii</name>
    <name type="common">Clostridium sordellii</name>
    <dbReference type="NCBI Taxonomy" id="1505"/>
    <lineage>
        <taxon>Bacteria</taxon>
        <taxon>Bacillati</taxon>
        <taxon>Bacillota</taxon>
        <taxon>Clostridia</taxon>
        <taxon>Peptostreptococcales</taxon>
        <taxon>Peptostreptococcaceae</taxon>
        <taxon>Paraclostridium</taxon>
    </lineage>
</organism>
<comment type="caution">
    <text evidence="5">Lacks conserved residue(s) required for the propagation of feature annotation.</text>
</comment>
<feature type="domain" description="Peptidase S8/S53" evidence="6">
    <location>
        <begin position="2"/>
        <end position="226"/>
    </location>
</feature>
<evidence type="ECO:0000313" key="8">
    <source>
        <dbReference type="Proteomes" id="UP000049127"/>
    </source>
</evidence>
<dbReference type="OrthoDB" id="2615814at2"/>
<dbReference type="InterPro" id="IPR015500">
    <property type="entry name" value="Peptidase_S8_subtilisin-rel"/>
</dbReference>
<dbReference type="InterPro" id="IPR023827">
    <property type="entry name" value="Peptidase_S8_Asp-AS"/>
</dbReference>
<sequence>MKKIKVAIIDTGIDIHDSNLKKFFIYNNDFQITDKNLISSIYDLHGHGTLCAKTIIEICSNVEIYPIKIFDENGRTNSLNLVKALKNLINSDIDLINISASTLNSTYKEELKYICDKLYKKGKVIICSHHNKAKCSESYPTFLKSVIGVKGNSKICIDEDYIYKKNKDIQMYTNSKERFFEFSNNITYFGKNSRAAAIATGIIADIYTRFGKLKFEDLESVLIEESKIRTYYKKYRFLYKKDYKSNINKQKITERIIALINQKFSTNNVNLDFVEKHSLFNNSTQIERHNAYEFLNAINDEFNISLDYRNIFLYELDNLYLLVNLIDSYISKKYAVYI</sequence>
<dbReference type="SUPFAM" id="SSF52743">
    <property type="entry name" value="Subtilisin-like"/>
    <property type="match status" value="1"/>
</dbReference>
<keyword evidence="4" id="KW-0720">Serine protease</keyword>
<evidence type="ECO:0000256" key="1">
    <source>
        <dbReference type="ARBA" id="ARBA00011073"/>
    </source>
</evidence>
<dbReference type="GO" id="GO:0006508">
    <property type="term" value="P:proteolysis"/>
    <property type="evidence" value="ECO:0007669"/>
    <property type="project" value="UniProtKB-KW"/>
</dbReference>
<evidence type="ECO:0000259" key="6">
    <source>
        <dbReference type="Pfam" id="PF00082"/>
    </source>
</evidence>